<evidence type="ECO:0000313" key="2">
    <source>
        <dbReference type="Proteomes" id="UP000277204"/>
    </source>
</evidence>
<protein>
    <submittedName>
        <fullName evidence="1">Uncharacterized protein</fullName>
    </submittedName>
</protein>
<keyword evidence="2" id="KW-1185">Reference proteome</keyword>
<gene>
    <name evidence="1" type="ORF">SMRZ_LOCUS16279</name>
</gene>
<dbReference type="Proteomes" id="UP000277204">
    <property type="component" value="Unassembled WGS sequence"/>
</dbReference>
<sequence>MIGEKESRGLNTAFPQHTDKLNEFKTTIDIRFQALKDLKEEETTMEDNGKGIKKVSTSTCRRFWTASRIIIRNESL</sequence>
<accession>A0A183MJQ4</accession>
<reference evidence="1 2" key="1">
    <citation type="submission" date="2018-11" db="EMBL/GenBank/DDBJ databases">
        <authorList>
            <consortium name="Pathogen Informatics"/>
        </authorList>
    </citation>
    <scope>NUCLEOTIDE SEQUENCE [LARGE SCALE GENOMIC DNA]</scope>
    <source>
        <strain evidence="1 2">Zambia</strain>
    </source>
</reference>
<dbReference type="AlphaFoldDB" id="A0A183MJQ4"/>
<name>A0A183MJQ4_9TREM</name>
<organism evidence="1 2">
    <name type="scientific">Schistosoma margrebowiei</name>
    <dbReference type="NCBI Taxonomy" id="48269"/>
    <lineage>
        <taxon>Eukaryota</taxon>
        <taxon>Metazoa</taxon>
        <taxon>Spiralia</taxon>
        <taxon>Lophotrochozoa</taxon>
        <taxon>Platyhelminthes</taxon>
        <taxon>Trematoda</taxon>
        <taxon>Digenea</taxon>
        <taxon>Strigeidida</taxon>
        <taxon>Schistosomatoidea</taxon>
        <taxon>Schistosomatidae</taxon>
        <taxon>Schistosoma</taxon>
    </lineage>
</organism>
<evidence type="ECO:0000313" key="1">
    <source>
        <dbReference type="EMBL" id="VDP20502.1"/>
    </source>
</evidence>
<proteinExistence type="predicted"/>
<dbReference type="EMBL" id="UZAI01017102">
    <property type="protein sequence ID" value="VDP20502.1"/>
    <property type="molecule type" value="Genomic_DNA"/>
</dbReference>